<reference evidence="1" key="1">
    <citation type="journal article" date="2022" name="Int. J. Mol. Sci.">
        <title>Draft Genome of Tanacetum Coccineum: Genomic Comparison of Closely Related Tanacetum-Family Plants.</title>
        <authorList>
            <person name="Yamashiro T."/>
            <person name="Shiraishi A."/>
            <person name="Nakayama K."/>
            <person name="Satake H."/>
        </authorList>
    </citation>
    <scope>NUCLEOTIDE SEQUENCE</scope>
</reference>
<comment type="caution">
    <text evidence="1">The sequence shown here is derived from an EMBL/GenBank/DDBJ whole genome shotgun (WGS) entry which is preliminary data.</text>
</comment>
<organism evidence="1 2">
    <name type="scientific">Tanacetum coccineum</name>
    <dbReference type="NCBI Taxonomy" id="301880"/>
    <lineage>
        <taxon>Eukaryota</taxon>
        <taxon>Viridiplantae</taxon>
        <taxon>Streptophyta</taxon>
        <taxon>Embryophyta</taxon>
        <taxon>Tracheophyta</taxon>
        <taxon>Spermatophyta</taxon>
        <taxon>Magnoliopsida</taxon>
        <taxon>eudicotyledons</taxon>
        <taxon>Gunneridae</taxon>
        <taxon>Pentapetalae</taxon>
        <taxon>asterids</taxon>
        <taxon>campanulids</taxon>
        <taxon>Asterales</taxon>
        <taxon>Asteraceae</taxon>
        <taxon>Asteroideae</taxon>
        <taxon>Anthemideae</taxon>
        <taxon>Anthemidinae</taxon>
        <taxon>Tanacetum</taxon>
    </lineage>
</organism>
<evidence type="ECO:0008006" key="3">
    <source>
        <dbReference type="Google" id="ProtNLM"/>
    </source>
</evidence>
<name>A0ABQ5F7L1_9ASTR</name>
<evidence type="ECO:0000313" key="2">
    <source>
        <dbReference type="Proteomes" id="UP001151760"/>
    </source>
</evidence>
<keyword evidence="2" id="KW-1185">Reference proteome</keyword>
<evidence type="ECO:0000313" key="1">
    <source>
        <dbReference type="EMBL" id="GJT59336.1"/>
    </source>
</evidence>
<protein>
    <recommendedName>
        <fullName evidence="3">Integrase, catalytic region, zinc finger, CCHC-type, peptidase aspartic, catalytic</fullName>
    </recommendedName>
</protein>
<accession>A0ABQ5F7L1</accession>
<sequence length="256" mass="29204">MSLSLAENVIVVSADNRPPMLDKSNYSSWASLIVRERNYTDLTADEKLRESVDIIATNIVLQGLPQDIYNLVNHNDQAKKIWDRVKLLIQGSELTKQERESKLYDDFDMFTSQPGETIHAYYMRQHEAHANEVRLNRERLSDQTALVADYQTCMNSNQFSPHTVLQHSYQVPAVQQTKTYQPQQQLFPQLDLGLVPSFNTSDDPIVNLNKAVAFVTSYASRFSPTNNQLRTSSNPRNQATIQDGRVTVQTVQGRQN</sequence>
<proteinExistence type="predicted"/>
<gene>
    <name evidence="1" type="ORF">Tco_1002869</name>
</gene>
<reference evidence="1" key="2">
    <citation type="submission" date="2022-01" db="EMBL/GenBank/DDBJ databases">
        <authorList>
            <person name="Yamashiro T."/>
            <person name="Shiraishi A."/>
            <person name="Satake H."/>
            <person name="Nakayama K."/>
        </authorList>
    </citation>
    <scope>NUCLEOTIDE SEQUENCE</scope>
</reference>
<dbReference type="Proteomes" id="UP001151760">
    <property type="component" value="Unassembled WGS sequence"/>
</dbReference>
<dbReference type="EMBL" id="BQNB010017100">
    <property type="protein sequence ID" value="GJT59336.1"/>
    <property type="molecule type" value="Genomic_DNA"/>
</dbReference>